<evidence type="ECO:0000259" key="11">
    <source>
        <dbReference type="PROSITE" id="PS51371"/>
    </source>
</evidence>
<dbReference type="GO" id="GO:0008324">
    <property type="term" value="F:monoatomic cation transmembrane transporter activity"/>
    <property type="evidence" value="ECO:0007669"/>
    <property type="project" value="InterPro"/>
</dbReference>
<evidence type="ECO:0000256" key="2">
    <source>
        <dbReference type="ARBA" id="ARBA00009749"/>
    </source>
</evidence>
<gene>
    <name evidence="12" type="ORF">EKO23_01215</name>
</gene>
<dbReference type="Pfam" id="PF00571">
    <property type="entry name" value="CBS"/>
    <property type="match status" value="1"/>
</dbReference>
<keyword evidence="3" id="KW-0813">Transport</keyword>
<dbReference type="Gene3D" id="3.10.580.10">
    <property type="entry name" value="CBS-domain"/>
    <property type="match status" value="1"/>
</dbReference>
<dbReference type="Pfam" id="PF01769">
    <property type="entry name" value="MgtE"/>
    <property type="match status" value="1"/>
</dbReference>
<evidence type="ECO:0000256" key="8">
    <source>
        <dbReference type="PROSITE-ProRule" id="PRU00703"/>
    </source>
</evidence>
<reference evidence="12 13" key="1">
    <citation type="submission" date="2019-01" db="EMBL/GenBank/DDBJ databases">
        <title>Nocardioides guangzhouensis sp. nov., an actinobacterium isolated from soil.</title>
        <authorList>
            <person name="Fu Y."/>
            <person name="Cai Y."/>
            <person name="Lin Z."/>
            <person name="Chen P."/>
        </authorList>
    </citation>
    <scope>NUCLEOTIDE SEQUENCE [LARGE SCALE GENOMIC DNA]</scope>
    <source>
        <strain evidence="12 13">130</strain>
    </source>
</reference>
<dbReference type="InterPro" id="IPR036739">
    <property type="entry name" value="SLC41_membr_dom_sf"/>
</dbReference>
<evidence type="ECO:0000256" key="3">
    <source>
        <dbReference type="ARBA" id="ARBA00022448"/>
    </source>
</evidence>
<evidence type="ECO:0000256" key="6">
    <source>
        <dbReference type="ARBA" id="ARBA00022989"/>
    </source>
</evidence>
<feature type="transmembrane region" description="Helical" evidence="10">
    <location>
        <begin position="183"/>
        <end position="203"/>
    </location>
</feature>
<keyword evidence="7 10" id="KW-0472">Membrane</keyword>
<comment type="caution">
    <text evidence="12">The sequence shown here is derived from an EMBL/GenBank/DDBJ whole genome shotgun (WGS) entry which is preliminary data.</text>
</comment>
<evidence type="ECO:0000256" key="4">
    <source>
        <dbReference type="ARBA" id="ARBA00022692"/>
    </source>
</evidence>
<comment type="similarity">
    <text evidence="2">Belongs to the SLC41A transporter family.</text>
</comment>
<sequence length="342" mass="35634">MRLRSGAPRDREADDPGPEERLLPGAVDRHLTHRVPVCAPGDRVGDVRAALVGRRHESVDAVAVCDGPDTPHRLVGLVPLVALLAADPDLPVEVLMDADPPTVTLGIDREEAAWKAVRHGESGLAVLDDAGSFLGIVPAQHLLEVLLQAHDDDFARLGGYLASTQAARLAAEERVGRRLWHRLPWLALGLAGAAASAWLVGLFDTRLEEDVRLAFFIPGVVYLADAVGTQTEALVVRGLSVGAPVRRSLRLEAITGPALGLLLAGVTLPAVWLALGDPALAVAVSVALLAACSVATVVAAGLPIAMARRGVDPAFGSGPLATVVQDLLSLVIYFAVATAVLG</sequence>
<feature type="transmembrane region" description="Helical" evidence="10">
    <location>
        <begin position="319"/>
        <end position="341"/>
    </location>
</feature>
<feature type="domain" description="CBS" evidence="11">
    <location>
        <begin position="96"/>
        <end position="154"/>
    </location>
</feature>
<name>A0A4Q4ZNK7_9ACTN</name>
<dbReference type="OrthoDB" id="3680176at2"/>
<protein>
    <submittedName>
        <fullName evidence="12">Magnesium transporter</fullName>
    </submittedName>
</protein>
<evidence type="ECO:0000313" key="13">
    <source>
        <dbReference type="Proteomes" id="UP000295198"/>
    </source>
</evidence>
<dbReference type="Gene3D" id="1.10.357.20">
    <property type="entry name" value="SLC41 divalent cation transporters, integral membrane domain"/>
    <property type="match status" value="1"/>
</dbReference>
<keyword evidence="4 10" id="KW-0812">Transmembrane</keyword>
<dbReference type="PANTHER" id="PTHR41394:SF5">
    <property type="entry name" value="SLC41A_MGTE INTEGRAL MEMBRANE DOMAIN-CONTAINING PROTEIN"/>
    <property type="match status" value="1"/>
</dbReference>
<dbReference type="InterPro" id="IPR006667">
    <property type="entry name" value="SLC41_membr_dom"/>
</dbReference>
<organism evidence="12 13">
    <name type="scientific">Nocardioides guangzhouensis</name>
    <dbReference type="NCBI Taxonomy" id="2497878"/>
    <lineage>
        <taxon>Bacteria</taxon>
        <taxon>Bacillati</taxon>
        <taxon>Actinomycetota</taxon>
        <taxon>Actinomycetes</taxon>
        <taxon>Propionibacteriales</taxon>
        <taxon>Nocardioidaceae</taxon>
        <taxon>Nocardioides</taxon>
    </lineage>
</organism>
<dbReference type="SUPFAM" id="SSF161093">
    <property type="entry name" value="MgtE membrane domain-like"/>
    <property type="match status" value="1"/>
</dbReference>
<evidence type="ECO:0000313" key="12">
    <source>
        <dbReference type="EMBL" id="RYP89074.1"/>
    </source>
</evidence>
<feature type="region of interest" description="Disordered" evidence="9">
    <location>
        <begin position="1"/>
        <end position="23"/>
    </location>
</feature>
<evidence type="ECO:0000256" key="10">
    <source>
        <dbReference type="SAM" id="Phobius"/>
    </source>
</evidence>
<dbReference type="InterPro" id="IPR046342">
    <property type="entry name" value="CBS_dom_sf"/>
</dbReference>
<accession>A0A4Q4ZNK7</accession>
<dbReference type="InterPro" id="IPR000644">
    <property type="entry name" value="CBS_dom"/>
</dbReference>
<comment type="subcellular location">
    <subcellularLocation>
        <location evidence="1">Membrane</location>
        <topology evidence="1">Multi-pass membrane protein</topology>
    </subcellularLocation>
</comment>
<feature type="transmembrane region" description="Helical" evidence="10">
    <location>
        <begin position="281"/>
        <end position="307"/>
    </location>
</feature>
<evidence type="ECO:0000256" key="5">
    <source>
        <dbReference type="ARBA" id="ARBA00022842"/>
    </source>
</evidence>
<keyword evidence="5" id="KW-0460">Magnesium</keyword>
<feature type="compositionally biased region" description="Basic and acidic residues" evidence="9">
    <location>
        <begin position="7"/>
        <end position="23"/>
    </location>
</feature>
<evidence type="ECO:0000256" key="9">
    <source>
        <dbReference type="SAM" id="MobiDB-lite"/>
    </source>
</evidence>
<keyword evidence="13" id="KW-1185">Reference proteome</keyword>
<dbReference type="EMBL" id="SDKM01000001">
    <property type="protein sequence ID" value="RYP89074.1"/>
    <property type="molecule type" value="Genomic_DNA"/>
</dbReference>
<feature type="transmembrane region" description="Helical" evidence="10">
    <location>
        <begin position="251"/>
        <end position="275"/>
    </location>
</feature>
<dbReference type="SUPFAM" id="SSF54631">
    <property type="entry name" value="CBS-domain pair"/>
    <property type="match status" value="1"/>
</dbReference>
<dbReference type="GO" id="GO:0016020">
    <property type="term" value="C:membrane"/>
    <property type="evidence" value="ECO:0007669"/>
    <property type="project" value="UniProtKB-SubCell"/>
</dbReference>
<evidence type="ECO:0000256" key="7">
    <source>
        <dbReference type="ARBA" id="ARBA00023136"/>
    </source>
</evidence>
<dbReference type="PROSITE" id="PS51371">
    <property type="entry name" value="CBS"/>
    <property type="match status" value="1"/>
</dbReference>
<dbReference type="RefSeq" id="WP_134713213.1">
    <property type="nucleotide sequence ID" value="NZ_SDKM01000001.1"/>
</dbReference>
<keyword evidence="8" id="KW-0129">CBS domain</keyword>
<proteinExistence type="inferred from homology"/>
<keyword evidence="6 10" id="KW-1133">Transmembrane helix</keyword>
<dbReference type="PANTHER" id="PTHR41394">
    <property type="entry name" value="MAGNESIUM TRANSPORTER MGTE"/>
    <property type="match status" value="1"/>
</dbReference>
<dbReference type="AlphaFoldDB" id="A0A4Q4ZNK7"/>
<dbReference type="Proteomes" id="UP000295198">
    <property type="component" value="Unassembled WGS sequence"/>
</dbReference>
<evidence type="ECO:0000256" key="1">
    <source>
        <dbReference type="ARBA" id="ARBA00004141"/>
    </source>
</evidence>